<organism evidence="1">
    <name type="scientific">Arundo donax</name>
    <name type="common">Giant reed</name>
    <name type="synonym">Donax arundinaceus</name>
    <dbReference type="NCBI Taxonomy" id="35708"/>
    <lineage>
        <taxon>Eukaryota</taxon>
        <taxon>Viridiplantae</taxon>
        <taxon>Streptophyta</taxon>
        <taxon>Embryophyta</taxon>
        <taxon>Tracheophyta</taxon>
        <taxon>Spermatophyta</taxon>
        <taxon>Magnoliopsida</taxon>
        <taxon>Liliopsida</taxon>
        <taxon>Poales</taxon>
        <taxon>Poaceae</taxon>
        <taxon>PACMAD clade</taxon>
        <taxon>Arundinoideae</taxon>
        <taxon>Arundineae</taxon>
        <taxon>Arundo</taxon>
    </lineage>
</organism>
<accession>A0A0A8XZE5</accession>
<reference evidence="1" key="1">
    <citation type="submission" date="2014-09" db="EMBL/GenBank/DDBJ databases">
        <authorList>
            <person name="Magalhaes I.L.F."/>
            <person name="Oliveira U."/>
            <person name="Santos F.R."/>
            <person name="Vidigal T.H.D.A."/>
            <person name="Brescovit A.D."/>
            <person name="Santos A.J."/>
        </authorList>
    </citation>
    <scope>NUCLEOTIDE SEQUENCE</scope>
    <source>
        <tissue evidence="1">Shoot tissue taken approximately 20 cm above the soil surface</tissue>
    </source>
</reference>
<dbReference type="EMBL" id="GBRH01279855">
    <property type="protein sequence ID" value="JAD18040.1"/>
    <property type="molecule type" value="Transcribed_RNA"/>
</dbReference>
<proteinExistence type="predicted"/>
<dbReference type="AlphaFoldDB" id="A0A0A8XZE5"/>
<name>A0A0A8XZE5_ARUDO</name>
<reference evidence="1" key="2">
    <citation type="journal article" date="2015" name="Data Brief">
        <title>Shoot transcriptome of the giant reed, Arundo donax.</title>
        <authorList>
            <person name="Barrero R.A."/>
            <person name="Guerrero F.D."/>
            <person name="Moolhuijzen P."/>
            <person name="Goolsby J.A."/>
            <person name="Tidwell J."/>
            <person name="Bellgard S.E."/>
            <person name="Bellgard M.I."/>
        </authorList>
    </citation>
    <scope>NUCLEOTIDE SEQUENCE</scope>
    <source>
        <tissue evidence="1">Shoot tissue taken approximately 20 cm above the soil surface</tissue>
    </source>
</reference>
<evidence type="ECO:0000313" key="1">
    <source>
        <dbReference type="EMBL" id="JAD18040.1"/>
    </source>
</evidence>
<sequence length="82" mass="9895">MSIPSQGRPCLLQTSKECKNRYILQQKNMKEVLHILQRKNAWGPFYSKVVFDGEVPGTWHIDRIWVPNTHDNHWCKHIRWIR</sequence>
<protein>
    <submittedName>
        <fullName evidence="1">Uncharacterized protein</fullName>
    </submittedName>
</protein>